<evidence type="ECO:0000256" key="4">
    <source>
        <dbReference type="ARBA" id="ARBA00022532"/>
    </source>
</evidence>
<dbReference type="AlphaFoldDB" id="A0A6I4P1X3"/>
<dbReference type="GO" id="GO:0047545">
    <property type="term" value="F:(S)-2-hydroxyglutarate dehydrogenase activity"/>
    <property type="evidence" value="ECO:0007669"/>
    <property type="project" value="TreeGrafter"/>
</dbReference>
<comment type="caution">
    <text evidence="10">The sequence shown here is derived from an EMBL/GenBank/DDBJ whole genome shotgun (WGS) entry which is preliminary data.</text>
</comment>
<dbReference type="InterPro" id="IPR036188">
    <property type="entry name" value="FAD/NAD-bd_sf"/>
</dbReference>
<feature type="compositionally biased region" description="Basic residues" evidence="9">
    <location>
        <begin position="15"/>
        <end position="31"/>
    </location>
</feature>
<dbReference type="EC" id="1.1.5.4" evidence="8"/>
<dbReference type="EMBL" id="WSTA01000035">
    <property type="protein sequence ID" value="MWB98745.1"/>
    <property type="molecule type" value="Genomic_DNA"/>
</dbReference>
<feature type="region of interest" description="Disordered" evidence="9">
    <location>
        <begin position="1"/>
        <end position="37"/>
    </location>
</feature>
<reference evidence="10 11" key="1">
    <citation type="submission" date="2019-12" db="EMBL/GenBank/DDBJ databases">
        <authorList>
            <person name="Kim Y.S."/>
        </authorList>
    </citation>
    <scope>NUCLEOTIDE SEQUENCE [LARGE SCALE GENOMIC DNA]</scope>
    <source>
        <strain evidence="10 11">MMS17-SY077</strain>
    </source>
</reference>
<dbReference type="SUPFAM" id="SSF51905">
    <property type="entry name" value="FAD/NAD(P)-binding domain"/>
    <property type="match status" value="1"/>
</dbReference>
<keyword evidence="7 8" id="KW-0560">Oxidoreductase</keyword>
<gene>
    <name evidence="8" type="primary">mqo</name>
    <name evidence="10" type="ORF">GB864_09330</name>
</gene>
<keyword evidence="11" id="KW-1185">Reference proteome</keyword>
<dbReference type="GO" id="GO:0006099">
    <property type="term" value="P:tricarboxylic acid cycle"/>
    <property type="evidence" value="ECO:0007669"/>
    <property type="project" value="UniProtKB-UniRule"/>
</dbReference>
<dbReference type="GO" id="GO:0008924">
    <property type="term" value="F:L-malate dehydrogenase (quinone) activity"/>
    <property type="evidence" value="ECO:0007669"/>
    <property type="project" value="UniProtKB-UniRule"/>
</dbReference>
<dbReference type="UniPathway" id="UPA00223">
    <property type="reaction ID" value="UER01008"/>
</dbReference>
<proteinExistence type="inferred from homology"/>
<comment type="pathway">
    <text evidence="3 8">Carbohydrate metabolism; tricarboxylic acid cycle; oxaloacetate from (S)-malate (quinone route): step 1/1.</text>
</comment>
<dbReference type="NCBIfam" id="TIGR01320">
    <property type="entry name" value="mal_quin_oxido"/>
    <property type="match status" value="1"/>
</dbReference>
<organism evidence="10 11">
    <name type="scientific">Agromyces seonyuensis</name>
    <dbReference type="NCBI Taxonomy" id="2662446"/>
    <lineage>
        <taxon>Bacteria</taxon>
        <taxon>Bacillati</taxon>
        <taxon>Actinomycetota</taxon>
        <taxon>Actinomycetes</taxon>
        <taxon>Micrococcales</taxon>
        <taxon>Microbacteriaceae</taxon>
        <taxon>Agromyces</taxon>
    </lineage>
</organism>
<dbReference type="InterPro" id="IPR006231">
    <property type="entry name" value="MQO"/>
</dbReference>
<evidence type="ECO:0000313" key="11">
    <source>
        <dbReference type="Proteomes" id="UP000438182"/>
    </source>
</evidence>
<dbReference type="NCBIfam" id="NF009875">
    <property type="entry name" value="PRK13339.1"/>
    <property type="match status" value="1"/>
</dbReference>
<keyword evidence="4 8" id="KW-0816">Tricarboxylic acid cycle</keyword>
<dbReference type="NCBIfam" id="NF003603">
    <property type="entry name" value="PRK05257.1-1"/>
    <property type="match status" value="1"/>
</dbReference>
<keyword evidence="5 8" id="KW-0285">Flavoprotein</keyword>
<evidence type="ECO:0000256" key="7">
    <source>
        <dbReference type="ARBA" id="ARBA00023002"/>
    </source>
</evidence>
<sequence length="532" mass="57793">MPRCRQCTSRTPPISRRRTASPRSGHGKSPRSRGVDWSIVKPEETVDVVLIGGGIMSATLASLISELQPDWSIRVYERLGEVAQESSNAWNNAGTGHAALCELNYMPEGEGGKVDPAKAVSINEQFQVSRQYWAHLVRTGALASQASFINTAPHMTFVQGSKDIDYLRRRFAALEGHPLFDGLEYSEDAEQIGKWAPLLTKKRNPKQKIAATRIEAGTDVDFGALTAELLVDVERKGGEVFTNHQVTWLKRRKSDGTWDLTVKHLVGGTTKRVNAKFVFVGAGGGALALLQHSGIPEIKGFGGFPISGQFLRTTNPKLVAQHQAKVYGKAAVGAPPMSVPHLDTRVVDGETALLFGPYAGFTPKFLKTSTWFDLPFSIRLHNLGPMLQVAFRNFDLVKYLASELFASRATKVKALKAFMPTVKSEDWELITAGQRVQVMKNEPGKGGVLQFGTEVITGADGTIAGLLGASPGASTAAPIMLQVLAKCFPDRMDDWEPKLREMIPSYGTKLSDDPKRAAELLADTAEALGLVA</sequence>
<comment type="similarity">
    <text evidence="8">Belongs to the MQO family.</text>
</comment>
<evidence type="ECO:0000256" key="3">
    <source>
        <dbReference type="ARBA" id="ARBA00005012"/>
    </source>
</evidence>
<dbReference type="PANTHER" id="PTHR43104">
    <property type="entry name" value="L-2-HYDROXYGLUTARATE DEHYDROGENASE, MITOCHONDRIAL"/>
    <property type="match status" value="1"/>
</dbReference>
<evidence type="ECO:0000256" key="5">
    <source>
        <dbReference type="ARBA" id="ARBA00022630"/>
    </source>
</evidence>
<dbReference type="PANTHER" id="PTHR43104:SF2">
    <property type="entry name" value="L-2-HYDROXYGLUTARATE DEHYDROGENASE, MITOCHONDRIAL"/>
    <property type="match status" value="1"/>
</dbReference>
<dbReference type="NCBIfam" id="NF003606">
    <property type="entry name" value="PRK05257.2-1"/>
    <property type="match status" value="1"/>
</dbReference>
<dbReference type="NCBIfam" id="NF003610">
    <property type="entry name" value="PRK05257.3-1"/>
    <property type="match status" value="1"/>
</dbReference>
<dbReference type="NCBIfam" id="NF003611">
    <property type="entry name" value="PRK05257.3-2"/>
    <property type="match status" value="1"/>
</dbReference>
<evidence type="ECO:0000256" key="6">
    <source>
        <dbReference type="ARBA" id="ARBA00022827"/>
    </source>
</evidence>
<evidence type="ECO:0000256" key="2">
    <source>
        <dbReference type="ARBA" id="ARBA00001974"/>
    </source>
</evidence>
<dbReference type="Pfam" id="PF06039">
    <property type="entry name" value="Mqo"/>
    <property type="match status" value="1"/>
</dbReference>
<dbReference type="HAMAP" id="MF_00212">
    <property type="entry name" value="MQO"/>
    <property type="match status" value="1"/>
</dbReference>
<dbReference type="NCBIfam" id="NF003605">
    <property type="entry name" value="PRK05257.1-4"/>
    <property type="match status" value="1"/>
</dbReference>
<dbReference type="Gene3D" id="3.30.9.10">
    <property type="entry name" value="D-Amino Acid Oxidase, subunit A, domain 2"/>
    <property type="match status" value="1"/>
</dbReference>
<evidence type="ECO:0000313" key="10">
    <source>
        <dbReference type="EMBL" id="MWB98745.1"/>
    </source>
</evidence>
<comment type="cofactor">
    <cofactor evidence="2 8">
        <name>FAD</name>
        <dbReference type="ChEBI" id="CHEBI:57692"/>
    </cofactor>
</comment>
<name>A0A6I4P1X3_9MICO</name>
<dbReference type="Proteomes" id="UP000438182">
    <property type="component" value="Unassembled WGS sequence"/>
</dbReference>
<accession>A0A6I4P1X3</accession>
<dbReference type="Gene3D" id="3.50.50.60">
    <property type="entry name" value="FAD/NAD(P)-binding domain"/>
    <property type="match status" value="1"/>
</dbReference>
<protein>
    <recommendedName>
        <fullName evidence="8">Probable malate:quinone oxidoreductase</fullName>
        <ecNumber evidence="8">1.1.5.4</ecNumber>
    </recommendedName>
    <alternativeName>
        <fullName evidence="8">MQO</fullName>
    </alternativeName>
    <alternativeName>
        <fullName evidence="8">Malate dehydrogenase [quinone]</fullName>
    </alternativeName>
</protein>
<comment type="catalytic activity">
    <reaction evidence="1 8">
        <text>(S)-malate + a quinone = a quinol + oxaloacetate</text>
        <dbReference type="Rhea" id="RHEA:46012"/>
        <dbReference type="ChEBI" id="CHEBI:15589"/>
        <dbReference type="ChEBI" id="CHEBI:16452"/>
        <dbReference type="ChEBI" id="CHEBI:24646"/>
        <dbReference type="ChEBI" id="CHEBI:132124"/>
        <dbReference type="EC" id="1.1.5.4"/>
    </reaction>
</comment>
<evidence type="ECO:0000256" key="1">
    <source>
        <dbReference type="ARBA" id="ARBA00001139"/>
    </source>
</evidence>
<evidence type="ECO:0000256" key="9">
    <source>
        <dbReference type="SAM" id="MobiDB-lite"/>
    </source>
</evidence>
<evidence type="ECO:0000256" key="8">
    <source>
        <dbReference type="HAMAP-Rule" id="MF_00212"/>
    </source>
</evidence>
<keyword evidence="6 8" id="KW-0274">FAD</keyword>
<dbReference type="RefSeq" id="WP_160424357.1">
    <property type="nucleotide sequence ID" value="NZ_WSTA01000035.1"/>
</dbReference>